<organism evidence="2 3">
    <name type="scientific">Purpureocillium lilacinum</name>
    <name type="common">Paecilomyces lilacinus</name>
    <dbReference type="NCBI Taxonomy" id="33203"/>
    <lineage>
        <taxon>Eukaryota</taxon>
        <taxon>Fungi</taxon>
        <taxon>Dikarya</taxon>
        <taxon>Ascomycota</taxon>
        <taxon>Pezizomycotina</taxon>
        <taxon>Sordariomycetes</taxon>
        <taxon>Hypocreomycetidae</taxon>
        <taxon>Hypocreales</taxon>
        <taxon>Ophiocordycipitaceae</taxon>
        <taxon>Purpureocillium</taxon>
    </lineage>
</organism>
<dbReference type="EMBL" id="JAWRVI010000019">
    <property type="protein sequence ID" value="KAK4089458.1"/>
    <property type="molecule type" value="Genomic_DNA"/>
</dbReference>
<protein>
    <submittedName>
        <fullName evidence="2">Uncharacterized protein</fullName>
    </submittedName>
</protein>
<feature type="region of interest" description="Disordered" evidence="1">
    <location>
        <begin position="21"/>
        <end position="70"/>
    </location>
</feature>
<gene>
    <name evidence="2" type="ORF">Purlil1_6027</name>
</gene>
<evidence type="ECO:0000256" key="1">
    <source>
        <dbReference type="SAM" id="MobiDB-lite"/>
    </source>
</evidence>
<keyword evidence="3" id="KW-1185">Reference proteome</keyword>
<feature type="compositionally biased region" description="Basic and acidic residues" evidence="1">
    <location>
        <begin position="31"/>
        <end position="49"/>
    </location>
</feature>
<sequence>MRRGRRRFKYGAVLDASWALRPHPSEAPVDSGREQQRAGRLRDDDDGARGKPVPRRWCHASPSARKGSPTRWVSMAATGVQRRRSPLWLRVPAAQPSPTQPSSWWVTAVAQRASGVSWLNRNGRHDGACVSECLSSAIWLGGKRRRRVWVLAMPSHARWRGAKCARTYTNSS</sequence>
<evidence type="ECO:0000313" key="3">
    <source>
        <dbReference type="Proteomes" id="UP001287286"/>
    </source>
</evidence>
<accession>A0ABR0BZD5</accession>
<evidence type="ECO:0000313" key="2">
    <source>
        <dbReference type="EMBL" id="KAK4089458.1"/>
    </source>
</evidence>
<name>A0ABR0BZD5_PURLI</name>
<proteinExistence type="predicted"/>
<comment type="caution">
    <text evidence="2">The sequence shown here is derived from an EMBL/GenBank/DDBJ whole genome shotgun (WGS) entry which is preliminary data.</text>
</comment>
<reference evidence="2 3" key="1">
    <citation type="journal article" date="2024" name="Microbiol. Resour. Announc.">
        <title>Genome annotations for the ascomycete fungi Trichoderma harzianum, Trichoderma aggressivum, and Purpureocillium lilacinum.</title>
        <authorList>
            <person name="Beijen E.P.W."/>
            <person name="Ohm R.A."/>
        </authorList>
    </citation>
    <scope>NUCLEOTIDE SEQUENCE [LARGE SCALE GENOMIC DNA]</scope>
    <source>
        <strain evidence="2 3">CBS 150709</strain>
    </source>
</reference>
<dbReference type="Proteomes" id="UP001287286">
    <property type="component" value="Unassembled WGS sequence"/>
</dbReference>